<dbReference type="AlphaFoldDB" id="A0A4V3SFJ0"/>
<protein>
    <submittedName>
        <fullName evidence="1">Uncharacterized protein</fullName>
    </submittedName>
</protein>
<dbReference type="Proteomes" id="UP000308267">
    <property type="component" value="Unassembled WGS sequence"/>
</dbReference>
<evidence type="ECO:0000313" key="2">
    <source>
        <dbReference type="Proteomes" id="UP000308267"/>
    </source>
</evidence>
<comment type="caution">
    <text evidence="1">The sequence shown here is derived from an EMBL/GenBank/DDBJ whole genome shotgun (WGS) entry which is preliminary data.</text>
</comment>
<reference evidence="1 2" key="1">
    <citation type="journal article" date="2019" name="BMC Genomics">
        <title>New insights from Opisthorchis felineus genome: update on genomics of the epidemiologically important liver flukes.</title>
        <authorList>
            <person name="Ershov N.I."/>
            <person name="Mordvinov V.A."/>
            <person name="Prokhortchouk E.B."/>
            <person name="Pakharukova M.Y."/>
            <person name="Gunbin K.V."/>
            <person name="Ustyantsev K."/>
            <person name="Genaev M.A."/>
            <person name="Blinov A.G."/>
            <person name="Mazur A."/>
            <person name="Boulygina E."/>
            <person name="Tsygankova S."/>
            <person name="Khrameeva E."/>
            <person name="Chekanov N."/>
            <person name="Fan G."/>
            <person name="Xiao A."/>
            <person name="Zhang H."/>
            <person name="Xu X."/>
            <person name="Yang H."/>
            <person name="Solovyev V."/>
            <person name="Lee S.M."/>
            <person name="Liu X."/>
            <person name="Afonnikov D.A."/>
            <person name="Skryabin K.G."/>
        </authorList>
    </citation>
    <scope>NUCLEOTIDE SEQUENCE [LARGE SCALE GENOMIC DNA]</scope>
    <source>
        <strain evidence="1">AK-0245</strain>
        <tissue evidence="1">Whole organism</tissue>
    </source>
</reference>
<keyword evidence="2" id="KW-1185">Reference proteome</keyword>
<gene>
    <name evidence="1" type="ORF">CRM22_004170</name>
</gene>
<name>A0A4V3SFJ0_OPIFE</name>
<evidence type="ECO:0000313" key="1">
    <source>
        <dbReference type="EMBL" id="TGZ68604.1"/>
    </source>
</evidence>
<proteinExistence type="predicted"/>
<dbReference type="EMBL" id="SJOL01006357">
    <property type="protein sequence ID" value="TGZ68604.1"/>
    <property type="molecule type" value="Genomic_DNA"/>
</dbReference>
<accession>A0A4V3SFJ0</accession>
<organism evidence="1 2">
    <name type="scientific">Opisthorchis felineus</name>
    <dbReference type="NCBI Taxonomy" id="147828"/>
    <lineage>
        <taxon>Eukaryota</taxon>
        <taxon>Metazoa</taxon>
        <taxon>Spiralia</taxon>
        <taxon>Lophotrochozoa</taxon>
        <taxon>Platyhelminthes</taxon>
        <taxon>Trematoda</taxon>
        <taxon>Digenea</taxon>
        <taxon>Opisthorchiida</taxon>
        <taxon>Opisthorchiata</taxon>
        <taxon>Opisthorchiidae</taxon>
        <taxon>Opisthorchis</taxon>
    </lineage>
</organism>
<sequence length="188" mass="21683">MFLLVVEFNSTQEDNILSYEWYLGDSKTVKLLTKRTVSISVEVPPYAQARKTGHLGSSNSKYYKRMEYYRHTADAATYATERAFEEGSMDVSIFSSRDATGVFKLMERISRPSNTLPGMSSGDRLKKANRLNLHQSRICVRVPRIKLRESLAGFFKLQRIHGDHSTIRFHPACFHEHRGKEYFTHPCV</sequence>